<comment type="caution">
    <text evidence="2">The sequence shown here is derived from an EMBL/GenBank/DDBJ whole genome shotgun (WGS) entry which is preliminary data.</text>
</comment>
<feature type="compositionally biased region" description="Basic and acidic residues" evidence="1">
    <location>
        <begin position="42"/>
        <end position="60"/>
    </location>
</feature>
<reference evidence="3" key="1">
    <citation type="journal article" date="2017" name="Plant J.">
        <title>The pomegranate (Punica granatum L.) genome and the genomics of punicalagin biosynthesis.</title>
        <authorList>
            <person name="Qin G."/>
            <person name="Xu C."/>
            <person name="Ming R."/>
            <person name="Tang H."/>
            <person name="Guyot R."/>
            <person name="Kramer E.M."/>
            <person name="Hu Y."/>
            <person name="Yi X."/>
            <person name="Qi Y."/>
            <person name="Xu X."/>
            <person name="Gao Z."/>
            <person name="Pan H."/>
            <person name="Jian J."/>
            <person name="Tian Y."/>
            <person name="Yue Z."/>
            <person name="Xu Y."/>
        </authorList>
    </citation>
    <scope>NUCLEOTIDE SEQUENCE [LARGE SCALE GENOMIC DNA]</scope>
    <source>
        <strain evidence="3">cv. Dabenzi</strain>
    </source>
</reference>
<dbReference type="Proteomes" id="UP000197138">
    <property type="component" value="Unassembled WGS sequence"/>
</dbReference>
<dbReference type="AlphaFoldDB" id="A0A218VYE6"/>
<evidence type="ECO:0000313" key="3">
    <source>
        <dbReference type="Proteomes" id="UP000197138"/>
    </source>
</evidence>
<name>A0A218VYE6_PUNGR</name>
<accession>A0A218VYE6</accession>
<sequence>MRGQASRRLQARAGAMTGTSGGKRTSGLCECACMQGTFGAHEHKSACGGERRNARGDGRAGARAQTGVQGQTCAGVTKRRDARASDGCTVHPRADPNLKW</sequence>
<gene>
    <name evidence="2" type="ORF">CDL15_Pgr023844</name>
</gene>
<organism evidence="2 3">
    <name type="scientific">Punica granatum</name>
    <name type="common">Pomegranate</name>
    <dbReference type="NCBI Taxonomy" id="22663"/>
    <lineage>
        <taxon>Eukaryota</taxon>
        <taxon>Viridiplantae</taxon>
        <taxon>Streptophyta</taxon>
        <taxon>Embryophyta</taxon>
        <taxon>Tracheophyta</taxon>
        <taxon>Spermatophyta</taxon>
        <taxon>Magnoliopsida</taxon>
        <taxon>eudicotyledons</taxon>
        <taxon>Gunneridae</taxon>
        <taxon>Pentapetalae</taxon>
        <taxon>rosids</taxon>
        <taxon>malvids</taxon>
        <taxon>Myrtales</taxon>
        <taxon>Lythraceae</taxon>
        <taxon>Punica</taxon>
    </lineage>
</organism>
<protein>
    <submittedName>
        <fullName evidence="2">Uncharacterized protein</fullName>
    </submittedName>
</protein>
<evidence type="ECO:0000313" key="2">
    <source>
        <dbReference type="EMBL" id="OWM65574.1"/>
    </source>
</evidence>
<proteinExistence type="predicted"/>
<dbReference type="EMBL" id="MTKT01005609">
    <property type="protein sequence ID" value="OWM65574.1"/>
    <property type="molecule type" value="Genomic_DNA"/>
</dbReference>
<feature type="region of interest" description="Disordered" evidence="1">
    <location>
        <begin position="42"/>
        <end position="100"/>
    </location>
</feature>
<feature type="region of interest" description="Disordered" evidence="1">
    <location>
        <begin position="1"/>
        <end position="24"/>
    </location>
</feature>
<evidence type="ECO:0000256" key="1">
    <source>
        <dbReference type="SAM" id="MobiDB-lite"/>
    </source>
</evidence>